<feature type="transmembrane region" description="Helical" evidence="1">
    <location>
        <begin position="382"/>
        <end position="406"/>
    </location>
</feature>
<organism evidence="3 4">
    <name type="scientific">Ketobacter alkanivorans</name>
    <dbReference type="NCBI Taxonomy" id="1917421"/>
    <lineage>
        <taxon>Bacteria</taxon>
        <taxon>Pseudomonadati</taxon>
        <taxon>Pseudomonadota</taxon>
        <taxon>Gammaproteobacteria</taxon>
        <taxon>Pseudomonadales</taxon>
        <taxon>Ketobacteraceae</taxon>
        <taxon>Ketobacter</taxon>
    </lineage>
</organism>
<dbReference type="RefSeq" id="WP_101896120.1">
    <property type="nucleotide sequence ID" value="NZ_CP022684.1"/>
</dbReference>
<evidence type="ECO:0000313" key="4">
    <source>
        <dbReference type="Proteomes" id="UP000235116"/>
    </source>
</evidence>
<name>A0A2K9LRI5_9GAMM</name>
<gene>
    <name evidence="3" type="ORF">Kalk_20985</name>
</gene>
<protein>
    <recommendedName>
        <fullName evidence="2">Nucleoside transporter/FeoB GTPase Gate domain-containing protein</fullName>
    </recommendedName>
</protein>
<feature type="transmembrane region" description="Helical" evidence="1">
    <location>
        <begin position="202"/>
        <end position="222"/>
    </location>
</feature>
<feature type="transmembrane region" description="Helical" evidence="1">
    <location>
        <begin position="298"/>
        <end position="317"/>
    </location>
</feature>
<dbReference type="PANTHER" id="PTHR35793:SF2">
    <property type="entry name" value="INNER MEMBRANE PROTEIN YJIG"/>
    <property type="match status" value="1"/>
</dbReference>
<reference evidence="4" key="1">
    <citation type="submission" date="2017-08" db="EMBL/GenBank/DDBJ databases">
        <title>Direct submision.</title>
        <authorList>
            <person name="Kim S.-J."/>
            <person name="Rhee S.-K."/>
        </authorList>
    </citation>
    <scope>NUCLEOTIDE SEQUENCE [LARGE SCALE GENOMIC DNA]</scope>
    <source>
        <strain evidence="4">GI5</strain>
    </source>
</reference>
<keyword evidence="1" id="KW-0472">Membrane</keyword>
<dbReference type="EMBL" id="CP022684">
    <property type="protein sequence ID" value="AUM14751.1"/>
    <property type="molecule type" value="Genomic_DNA"/>
</dbReference>
<feature type="domain" description="Nucleoside transporter/FeoB GTPase Gate" evidence="2">
    <location>
        <begin position="273"/>
        <end position="377"/>
    </location>
</feature>
<keyword evidence="1" id="KW-1133">Transmembrane helix</keyword>
<dbReference type="OrthoDB" id="9805623at2"/>
<evidence type="ECO:0000259" key="2">
    <source>
        <dbReference type="Pfam" id="PF07670"/>
    </source>
</evidence>
<proteinExistence type="predicted"/>
<dbReference type="PIRSF" id="PIRSF036542">
    <property type="entry name" value="SpmA_SpmB"/>
    <property type="match status" value="1"/>
</dbReference>
<dbReference type="InterPro" id="IPR052549">
    <property type="entry name" value="SpmB"/>
</dbReference>
<dbReference type="PANTHER" id="PTHR35793">
    <property type="entry name" value="INNER MEMBRANE PROTEIN YJIG"/>
    <property type="match status" value="1"/>
</dbReference>
<feature type="transmembrane region" description="Helical" evidence="1">
    <location>
        <begin position="139"/>
        <end position="159"/>
    </location>
</feature>
<dbReference type="InterPro" id="IPR011415">
    <property type="entry name" value="SpmA_SpmB"/>
</dbReference>
<keyword evidence="4" id="KW-1185">Reference proteome</keyword>
<dbReference type="Pfam" id="PF07670">
    <property type="entry name" value="Gate"/>
    <property type="match status" value="2"/>
</dbReference>
<feature type="domain" description="Nucleoside transporter/FeoB GTPase Gate" evidence="2">
    <location>
        <begin position="48"/>
        <end position="158"/>
    </location>
</feature>
<dbReference type="KEGG" id="kak:Kalk_20985"/>
<feature type="transmembrane region" description="Helical" evidence="1">
    <location>
        <begin position="234"/>
        <end position="253"/>
    </location>
</feature>
<keyword evidence="1" id="KW-0812">Transmembrane</keyword>
<evidence type="ECO:0000256" key="1">
    <source>
        <dbReference type="SAM" id="Phobius"/>
    </source>
</evidence>
<feature type="transmembrane region" description="Helical" evidence="1">
    <location>
        <begin position="43"/>
        <end position="64"/>
    </location>
</feature>
<dbReference type="Proteomes" id="UP000235116">
    <property type="component" value="Chromosome"/>
</dbReference>
<accession>A0A2K9LRI5</accession>
<feature type="transmembrane region" description="Helical" evidence="1">
    <location>
        <begin position="171"/>
        <end position="190"/>
    </location>
</feature>
<sequence>MLNYLWGGFFLVGFVVALARYFGGDEAVFQAVIQSTFDMAKLSVEIAIGLVGLLALWCGLFRIAEQAGLIASLSRALAPFFTRIMPEVPKGHAAHGAVTMNLAANMLGLDNAATPLGLKAMQALQALNPVKNTASNAQILFLVLNTSSVTLLPVTIFMYRAQLGAVDPTDVFIPILLATTASSLVGLLAVMLIQKIPFDRVVLSYLVAGVALMTGFVYWLSLLPTAELSGVSQLMANGLLLSVIAIFIGVGLWRRVPVYEEFVEGAKEGFETAIKLIPYLVAMLVAIGVFRACGALEYLVAQIGALLLWVGVGNGFVEALPVALMKPFSGSGARALMLDVMNAHGVDSLPGRIAAVMQGSTETTFYVLTVYFGVVGITRIRYALWCGLLCDGVGMVAAIGLGMWFFA</sequence>
<dbReference type="InterPro" id="IPR011642">
    <property type="entry name" value="Gate_dom"/>
</dbReference>
<evidence type="ECO:0000313" key="3">
    <source>
        <dbReference type="EMBL" id="AUM14751.1"/>
    </source>
</evidence>
<dbReference type="GO" id="GO:0005886">
    <property type="term" value="C:plasma membrane"/>
    <property type="evidence" value="ECO:0007669"/>
    <property type="project" value="TreeGrafter"/>
</dbReference>
<dbReference type="AlphaFoldDB" id="A0A2K9LRI5"/>